<keyword evidence="3" id="KW-1185">Reference proteome</keyword>
<reference evidence="2 3" key="1">
    <citation type="submission" date="2019-03" db="EMBL/GenBank/DDBJ databases">
        <title>First draft genome of Liparis tanakae, snailfish: a comprehensive survey of snailfish specific genes.</title>
        <authorList>
            <person name="Kim W."/>
            <person name="Song I."/>
            <person name="Jeong J.-H."/>
            <person name="Kim D."/>
            <person name="Kim S."/>
            <person name="Ryu S."/>
            <person name="Song J.Y."/>
            <person name="Lee S.K."/>
        </authorList>
    </citation>
    <scope>NUCLEOTIDE SEQUENCE [LARGE SCALE GENOMIC DNA]</scope>
    <source>
        <tissue evidence="2">Muscle</tissue>
    </source>
</reference>
<evidence type="ECO:0000313" key="2">
    <source>
        <dbReference type="EMBL" id="TNN24459.1"/>
    </source>
</evidence>
<name>A0A4Z2E6S1_9TELE</name>
<dbReference type="EMBL" id="SRLO01015314">
    <property type="protein sequence ID" value="TNN24459.1"/>
    <property type="molecule type" value="Genomic_DNA"/>
</dbReference>
<feature type="signal peptide" evidence="1">
    <location>
        <begin position="1"/>
        <end position="18"/>
    </location>
</feature>
<comment type="caution">
    <text evidence="2">The sequence shown here is derived from an EMBL/GenBank/DDBJ whole genome shotgun (WGS) entry which is preliminary data.</text>
</comment>
<evidence type="ECO:0000313" key="3">
    <source>
        <dbReference type="Proteomes" id="UP000314294"/>
    </source>
</evidence>
<keyword evidence="1" id="KW-0732">Signal</keyword>
<protein>
    <recommendedName>
        <fullName evidence="4">Secreted protein</fullName>
    </recommendedName>
</protein>
<evidence type="ECO:0008006" key="4">
    <source>
        <dbReference type="Google" id="ProtNLM"/>
    </source>
</evidence>
<accession>A0A4Z2E6S1</accession>
<feature type="chain" id="PRO_5021478794" description="Secreted protein" evidence="1">
    <location>
        <begin position="19"/>
        <end position="76"/>
    </location>
</feature>
<evidence type="ECO:0000256" key="1">
    <source>
        <dbReference type="SAM" id="SignalP"/>
    </source>
</evidence>
<dbReference type="Proteomes" id="UP000314294">
    <property type="component" value="Unassembled WGS sequence"/>
</dbReference>
<sequence length="76" mass="8760">MMMMMMMMIMMMMEGCFLTPVRKQQSVDSSSILPTPVTPLEINERRGLAVWVREEGLGSDVGVVSRETRVHRCYFD</sequence>
<dbReference type="AlphaFoldDB" id="A0A4Z2E6S1"/>
<organism evidence="2 3">
    <name type="scientific">Liparis tanakae</name>
    <name type="common">Tanaka's snailfish</name>
    <dbReference type="NCBI Taxonomy" id="230148"/>
    <lineage>
        <taxon>Eukaryota</taxon>
        <taxon>Metazoa</taxon>
        <taxon>Chordata</taxon>
        <taxon>Craniata</taxon>
        <taxon>Vertebrata</taxon>
        <taxon>Euteleostomi</taxon>
        <taxon>Actinopterygii</taxon>
        <taxon>Neopterygii</taxon>
        <taxon>Teleostei</taxon>
        <taxon>Neoteleostei</taxon>
        <taxon>Acanthomorphata</taxon>
        <taxon>Eupercaria</taxon>
        <taxon>Perciformes</taxon>
        <taxon>Cottioidei</taxon>
        <taxon>Cottales</taxon>
        <taxon>Liparidae</taxon>
        <taxon>Liparis</taxon>
    </lineage>
</organism>
<proteinExistence type="predicted"/>
<gene>
    <name evidence="2" type="ORF">EYF80_065415</name>
</gene>